<comment type="caution">
    <text evidence="4">The sequence shown here is derived from an EMBL/GenBank/DDBJ whole genome shotgun (WGS) entry which is preliminary data.</text>
</comment>
<protein>
    <recommendedName>
        <fullName evidence="3">Valyl-tRNA synthetase tRNA-binding arm domain-containing protein</fullName>
    </recommendedName>
</protein>
<sequence>MGRLDQEIKRRQEKLANQNYLSRAPEGVVARERTKLQEFQEVRD</sequence>
<dbReference type="InterPro" id="IPR019499">
    <property type="entry name" value="Val-tRNA_synth_tRNA-bd"/>
</dbReference>
<keyword evidence="2" id="KW-0067">ATP-binding</keyword>
<proteinExistence type="predicted"/>
<gene>
    <name evidence="4" type="ORF">HKBW3S42_02076</name>
</gene>
<dbReference type="GO" id="GO:0006438">
    <property type="term" value="P:valyl-tRNA aminoacylation"/>
    <property type="evidence" value="ECO:0007669"/>
    <property type="project" value="InterPro"/>
</dbReference>
<dbReference type="GO" id="GO:0005737">
    <property type="term" value="C:cytoplasm"/>
    <property type="evidence" value="ECO:0007669"/>
    <property type="project" value="InterPro"/>
</dbReference>
<feature type="domain" description="Valyl-tRNA synthetase tRNA-binding arm" evidence="3">
    <location>
        <begin position="2"/>
        <end position="42"/>
    </location>
</feature>
<dbReference type="GO" id="GO:0004832">
    <property type="term" value="F:valine-tRNA ligase activity"/>
    <property type="evidence" value="ECO:0007669"/>
    <property type="project" value="InterPro"/>
</dbReference>
<evidence type="ECO:0000256" key="2">
    <source>
        <dbReference type="ARBA" id="ARBA00022840"/>
    </source>
</evidence>
<accession>A0A6V8PNA8</accession>
<dbReference type="AlphaFoldDB" id="A0A6V8PNA8"/>
<dbReference type="EMBL" id="BLSA01000688">
    <property type="protein sequence ID" value="GFP33737.1"/>
    <property type="molecule type" value="Genomic_DNA"/>
</dbReference>
<dbReference type="Proteomes" id="UP000568877">
    <property type="component" value="Unassembled WGS sequence"/>
</dbReference>
<organism evidence="4 5">
    <name type="scientific">Candidatus Hakubella thermalkaliphila</name>
    <dbReference type="NCBI Taxonomy" id="2754717"/>
    <lineage>
        <taxon>Bacteria</taxon>
        <taxon>Bacillati</taxon>
        <taxon>Actinomycetota</taxon>
        <taxon>Actinomycetota incertae sedis</taxon>
        <taxon>Candidatus Hakubellales</taxon>
        <taxon>Candidatus Hakubellaceae</taxon>
        <taxon>Candidatus Hakubella</taxon>
    </lineage>
</organism>
<dbReference type="InterPro" id="IPR037118">
    <property type="entry name" value="Val-tRNA_synth_C_sf"/>
</dbReference>
<reference evidence="4 5" key="1">
    <citation type="journal article" date="2020" name="Front. Microbiol.">
        <title>Single-cell genomics of novel Actinobacteria with the Wood-Ljungdahl pathway discovered in a serpentinizing system.</title>
        <authorList>
            <person name="Merino N."/>
            <person name="Kawai M."/>
            <person name="Boyd E.S."/>
            <person name="Colman D.R."/>
            <person name="McGlynn S.E."/>
            <person name="Nealson K.H."/>
            <person name="Kurokawa K."/>
            <person name="Hongoh Y."/>
        </authorList>
    </citation>
    <scope>NUCLEOTIDE SEQUENCE [LARGE SCALE GENOMIC DNA]</scope>
    <source>
        <strain evidence="4 5">S42</strain>
    </source>
</reference>
<dbReference type="SUPFAM" id="SSF46589">
    <property type="entry name" value="tRNA-binding arm"/>
    <property type="match status" value="1"/>
</dbReference>
<evidence type="ECO:0000313" key="4">
    <source>
        <dbReference type="EMBL" id="GFP33737.1"/>
    </source>
</evidence>
<keyword evidence="1" id="KW-0547">Nucleotide-binding</keyword>
<dbReference type="GO" id="GO:0005524">
    <property type="term" value="F:ATP binding"/>
    <property type="evidence" value="ECO:0007669"/>
    <property type="project" value="UniProtKB-KW"/>
</dbReference>
<dbReference type="Pfam" id="PF10458">
    <property type="entry name" value="Val_tRNA-synt_C"/>
    <property type="match status" value="1"/>
</dbReference>
<evidence type="ECO:0000256" key="1">
    <source>
        <dbReference type="ARBA" id="ARBA00022741"/>
    </source>
</evidence>
<dbReference type="InterPro" id="IPR010978">
    <property type="entry name" value="tRNA-bd_arm"/>
</dbReference>
<feature type="non-terminal residue" evidence="4">
    <location>
        <position position="44"/>
    </location>
</feature>
<dbReference type="Gene3D" id="1.10.287.380">
    <property type="entry name" value="Valyl-tRNA synthetase, C-terminal domain"/>
    <property type="match status" value="1"/>
</dbReference>
<evidence type="ECO:0000313" key="5">
    <source>
        <dbReference type="Proteomes" id="UP000568877"/>
    </source>
</evidence>
<evidence type="ECO:0000259" key="3">
    <source>
        <dbReference type="Pfam" id="PF10458"/>
    </source>
</evidence>
<name>A0A6V8PNA8_9ACTN</name>